<evidence type="ECO:0000256" key="8">
    <source>
        <dbReference type="ARBA" id="ARBA00023180"/>
    </source>
</evidence>
<evidence type="ECO:0000256" key="2">
    <source>
        <dbReference type="ARBA" id="ARBA00022614"/>
    </source>
</evidence>
<keyword evidence="7" id="KW-0472">Membrane</keyword>
<keyword evidence="6" id="KW-1133">Transmembrane helix</keyword>
<dbReference type="GO" id="GO:0016020">
    <property type="term" value="C:membrane"/>
    <property type="evidence" value="ECO:0007669"/>
    <property type="project" value="UniProtKB-SubCell"/>
</dbReference>
<keyword evidence="5" id="KW-0677">Repeat</keyword>
<name>A0AAE1VH69_9SOLA</name>
<dbReference type="InterPro" id="IPR001611">
    <property type="entry name" value="Leu-rich_rpt"/>
</dbReference>
<accession>A0AAE1VH69</accession>
<dbReference type="InterPro" id="IPR025875">
    <property type="entry name" value="Leu-rich_rpt_4"/>
</dbReference>
<dbReference type="Pfam" id="PF00560">
    <property type="entry name" value="LRR_1"/>
    <property type="match status" value="1"/>
</dbReference>
<evidence type="ECO:0000313" key="9">
    <source>
        <dbReference type="EMBL" id="KAK4368887.1"/>
    </source>
</evidence>
<reference evidence="9" key="1">
    <citation type="submission" date="2023-12" db="EMBL/GenBank/DDBJ databases">
        <title>Genome assembly of Anisodus tanguticus.</title>
        <authorList>
            <person name="Wang Y.-J."/>
        </authorList>
    </citation>
    <scope>NUCLEOTIDE SEQUENCE</scope>
    <source>
        <strain evidence="9">KB-2021</strain>
        <tissue evidence="9">Leaf</tissue>
    </source>
</reference>
<sequence>MNALLSLNLSRNNLTRNIIEGIGLMKILESLDLSGNQLSGKIPIGLAKLTFLSVLDLSNNNFSGRIPSSTQLQGFDVSTYGAIPGSPLIPEPVLSEALHVTQHGRRGRTAHFRV</sequence>
<dbReference type="Pfam" id="PF12799">
    <property type="entry name" value="LRR_4"/>
    <property type="match status" value="1"/>
</dbReference>
<dbReference type="PANTHER" id="PTHR48063:SF103">
    <property type="entry name" value="LEUCINE-RICH RECEPTOR-LIKE KINASE FAMILY PROTEIN"/>
    <property type="match status" value="1"/>
</dbReference>
<evidence type="ECO:0000256" key="1">
    <source>
        <dbReference type="ARBA" id="ARBA00004479"/>
    </source>
</evidence>
<dbReference type="Gene3D" id="3.80.10.10">
    <property type="entry name" value="Ribonuclease Inhibitor"/>
    <property type="match status" value="1"/>
</dbReference>
<comment type="subcellular location">
    <subcellularLocation>
        <location evidence="1">Membrane</location>
        <topology evidence="1">Single-pass type I membrane protein</topology>
    </subcellularLocation>
</comment>
<evidence type="ECO:0000256" key="7">
    <source>
        <dbReference type="ARBA" id="ARBA00023136"/>
    </source>
</evidence>
<evidence type="ECO:0000256" key="4">
    <source>
        <dbReference type="ARBA" id="ARBA00022729"/>
    </source>
</evidence>
<dbReference type="Proteomes" id="UP001291623">
    <property type="component" value="Unassembled WGS sequence"/>
</dbReference>
<dbReference type="InterPro" id="IPR032675">
    <property type="entry name" value="LRR_dom_sf"/>
</dbReference>
<dbReference type="PRINTS" id="PR00019">
    <property type="entry name" value="LEURICHRPT"/>
</dbReference>
<keyword evidence="4" id="KW-0732">Signal</keyword>
<protein>
    <submittedName>
        <fullName evidence="9">Uncharacterized protein</fullName>
    </submittedName>
</protein>
<organism evidence="9 10">
    <name type="scientific">Anisodus tanguticus</name>
    <dbReference type="NCBI Taxonomy" id="243964"/>
    <lineage>
        <taxon>Eukaryota</taxon>
        <taxon>Viridiplantae</taxon>
        <taxon>Streptophyta</taxon>
        <taxon>Embryophyta</taxon>
        <taxon>Tracheophyta</taxon>
        <taxon>Spermatophyta</taxon>
        <taxon>Magnoliopsida</taxon>
        <taxon>eudicotyledons</taxon>
        <taxon>Gunneridae</taxon>
        <taxon>Pentapetalae</taxon>
        <taxon>asterids</taxon>
        <taxon>lamiids</taxon>
        <taxon>Solanales</taxon>
        <taxon>Solanaceae</taxon>
        <taxon>Solanoideae</taxon>
        <taxon>Hyoscyameae</taxon>
        <taxon>Anisodus</taxon>
    </lineage>
</organism>
<dbReference type="InterPro" id="IPR046956">
    <property type="entry name" value="RLP23-like"/>
</dbReference>
<evidence type="ECO:0000313" key="10">
    <source>
        <dbReference type="Proteomes" id="UP001291623"/>
    </source>
</evidence>
<evidence type="ECO:0000256" key="5">
    <source>
        <dbReference type="ARBA" id="ARBA00022737"/>
    </source>
</evidence>
<keyword evidence="8" id="KW-0325">Glycoprotein</keyword>
<dbReference type="SUPFAM" id="SSF52058">
    <property type="entry name" value="L domain-like"/>
    <property type="match status" value="1"/>
</dbReference>
<proteinExistence type="predicted"/>
<dbReference type="EMBL" id="JAVYJV010000006">
    <property type="protein sequence ID" value="KAK4368887.1"/>
    <property type="molecule type" value="Genomic_DNA"/>
</dbReference>
<keyword evidence="2" id="KW-0433">Leucine-rich repeat</keyword>
<keyword evidence="10" id="KW-1185">Reference proteome</keyword>
<keyword evidence="3" id="KW-0812">Transmembrane</keyword>
<gene>
    <name evidence="9" type="ORF">RND71_012679</name>
</gene>
<dbReference type="AlphaFoldDB" id="A0AAE1VH69"/>
<evidence type="ECO:0000256" key="6">
    <source>
        <dbReference type="ARBA" id="ARBA00022989"/>
    </source>
</evidence>
<evidence type="ECO:0000256" key="3">
    <source>
        <dbReference type="ARBA" id="ARBA00022692"/>
    </source>
</evidence>
<dbReference type="PANTHER" id="PTHR48063">
    <property type="entry name" value="LRR RECEPTOR-LIKE KINASE"/>
    <property type="match status" value="1"/>
</dbReference>
<comment type="caution">
    <text evidence="9">The sequence shown here is derived from an EMBL/GenBank/DDBJ whole genome shotgun (WGS) entry which is preliminary data.</text>
</comment>